<dbReference type="PANTHER" id="PTHR11562">
    <property type="entry name" value="CATION EFFLUX PROTEIN/ ZINC TRANSPORTER"/>
    <property type="match status" value="1"/>
</dbReference>
<dbReference type="Gene3D" id="1.20.1510.10">
    <property type="entry name" value="Cation efflux protein transmembrane domain"/>
    <property type="match status" value="1"/>
</dbReference>
<keyword evidence="5" id="KW-0864">Zinc transport</keyword>
<dbReference type="InterPro" id="IPR058533">
    <property type="entry name" value="Cation_efflux_TM"/>
</dbReference>
<dbReference type="SUPFAM" id="SSF160240">
    <property type="entry name" value="Cation efflux protein cytoplasmic domain-like"/>
    <property type="match status" value="1"/>
</dbReference>
<feature type="domain" description="Cation efflux protein cytoplasmic" evidence="11">
    <location>
        <begin position="223"/>
        <end position="298"/>
    </location>
</feature>
<keyword evidence="13" id="KW-1185">Reference proteome</keyword>
<evidence type="ECO:0000256" key="5">
    <source>
        <dbReference type="ARBA" id="ARBA00022906"/>
    </source>
</evidence>
<evidence type="ECO:0000256" key="4">
    <source>
        <dbReference type="ARBA" id="ARBA00022692"/>
    </source>
</evidence>
<keyword evidence="3" id="KW-0813">Transport</keyword>
<feature type="domain" description="Cation efflux protein transmembrane" evidence="10">
    <location>
        <begin position="24"/>
        <end position="219"/>
    </location>
</feature>
<feature type="transmembrane region" description="Helical" evidence="9">
    <location>
        <begin position="122"/>
        <end position="145"/>
    </location>
</feature>
<evidence type="ECO:0000259" key="11">
    <source>
        <dbReference type="Pfam" id="PF16916"/>
    </source>
</evidence>
<keyword evidence="6 9" id="KW-1133">Transmembrane helix</keyword>
<evidence type="ECO:0000256" key="7">
    <source>
        <dbReference type="ARBA" id="ARBA00023065"/>
    </source>
</evidence>
<comment type="subcellular location">
    <subcellularLocation>
        <location evidence="1">Membrane</location>
        <topology evidence="1">Multi-pass membrane protein</topology>
    </subcellularLocation>
</comment>
<protein>
    <submittedName>
        <fullName evidence="12">Metal cation efflux system protein CzcD</fullName>
    </submittedName>
</protein>
<evidence type="ECO:0000313" key="12">
    <source>
        <dbReference type="EMBL" id="CAI2717915.1"/>
    </source>
</evidence>
<accession>A0ABM9HCK6</accession>
<evidence type="ECO:0000256" key="2">
    <source>
        <dbReference type="ARBA" id="ARBA00008873"/>
    </source>
</evidence>
<evidence type="ECO:0000256" key="1">
    <source>
        <dbReference type="ARBA" id="ARBA00004141"/>
    </source>
</evidence>
<sequence>MQVLDAPASPKFQKMKSNLVQNKLKLAILLTSLVLVAEVVGGILANSLALLGDAAHMLTDVFSLSLSWLALKIADRPVTDTKTYGYHRMEIFAALLNGILLFTMALWILWEAFERFQSPQPVHTPTVMAVALLGLATNLCVVYFLKDSVGHGHHHDLNLKGAFYHVLGDTLASVAVLLGGVVMWYTQWYVLDVAIAALISLILMWGARSIIADSVHILLEGVPRGISLKDVERELTSIPAVEDIHELHVWCICSNIYALSTHALVNNSKVTQVEDTLKEIKVLLKDRFNITHSTIQFEFSPCSASEALCDMKH</sequence>
<feature type="transmembrane region" description="Helical" evidence="9">
    <location>
        <begin position="91"/>
        <end position="110"/>
    </location>
</feature>
<dbReference type="Pfam" id="PF01545">
    <property type="entry name" value="Cation_efflux"/>
    <property type="match status" value="1"/>
</dbReference>
<feature type="transmembrane region" description="Helical" evidence="9">
    <location>
        <begin position="157"/>
        <end position="182"/>
    </location>
</feature>
<dbReference type="Proteomes" id="UP001157733">
    <property type="component" value="Chromosome"/>
</dbReference>
<evidence type="ECO:0000256" key="6">
    <source>
        <dbReference type="ARBA" id="ARBA00022989"/>
    </source>
</evidence>
<dbReference type="InterPro" id="IPR027469">
    <property type="entry name" value="Cation_efflux_TMD_sf"/>
</dbReference>
<evidence type="ECO:0000313" key="13">
    <source>
        <dbReference type="Proteomes" id="UP001157733"/>
    </source>
</evidence>
<feature type="transmembrane region" description="Helical" evidence="9">
    <location>
        <begin position="188"/>
        <end position="207"/>
    </location>
</feature>
<dbReference type="EMBL" id="OX336137">
    <property type="protein sequence ID" value="CAI2717915.1"/>
    <property type="molecule type" value="Genomic_DNA"/>
</dbReference>
<gene>
    <name evidence="12" type="primary">czcD</name>
    <name evidence="12" type="ORF">NSPWAT_1056</name>
</gene>
<dbReference type="Pfam" id="PF16916">
    <property type="entry name" value="ZT_dimer"/>
    <property type="match status" value="1"/>
</dbReference>
<comment type="similarity">
    <text evidence="2">Belongs to the cation diffusion facilitator (CDF) transporter (TC 2.A.4) family. SLC30A subfamily.</text>
</comment>
<keyword evidence="8 9" id="KW-0472">Membrane</keyword>
<dbReference type="SUPFAM" id="SSF161111">
    <property type="entry name" value="Cation efflux protein transmembrane domain-like"/>
    <property type="match status" value="1"/>
</dbReference>
<dbReference type="InterPro" id="IPR002524">
    <property type="entry name" value="Cation_efflux"/>
</dbReference>
<dbReference type="InterPro" id="IPR027470">
    <property type="entry name" value="Cation_efflux_CTD"/>
</dbReference>
<evidence type="ECO:0000256" key="9">
    <source>
        <dbReference type="SAM" id="Phobius"/>
    </source>
</evidence>
<name>A0ABM9HCK6_9BACT</name>
<evidence type="ECO:0000259" key="10">
    <source>
        <dbReference type="Pfam" id="PF01545"/>
    </source>
</evidence>
<proteinExistence type="inferred from homology"/>
<evidence type="ECO:0000256" key="3">
    <source>
        <dbReference type="ARBA" id="ARBA00022448"/>
    </source>
</evidence>
<keyword evidence="4 9" id="KW-0812">Transmembrane</keyword>
<evidence type="ECO:0000256" key="8">
    <source>
        <dbReference type="ARBA" id="ARBA00023136"/>
    </source>
</evidence>
<dbReference type="NCBIfam" id="TIGR01297">
    <property type="entry name" value="CDF"/>
    <property type="match status" value="1"/>
</dbReference>
<dbReference type="PANTHER" id="PTHR11562:SF17">
    <property type="entry name" value="RE54080P-RELATED"/>
    <property type="match status" value="1"/>
</dbReference>
<keyword evidence="5" id="KW-0862">Zinc</keyword>
<dbReference type="InterPro" id="IPR050681">
    <property type="entry name" value="CDF/SLC30A"/>
</dbReference>
<dbReference type="InterPro" id="IPR036837">
    <property type="entry name" value="Cation_efflux_CTD_sf"/>
</dbReference>
<organism evidence="12 13">
    <name type="scientific">Nitrospina watsonii</name>
    <dbReference type="NCBI Taxonomy" id="1323948"/>
    <lineage>
        <taxon>Bacteria</taxon>
        <taxon>Pseudomonadati</taxon>
        <taxon>Nitrospinota/Tectimicrobiota group</taxon>
        <taxon>Nitrospinota</taxon>
        <taxon>Nitrospinia</taxon>
        <taxon>Nitrospinales</taxon>
        <taxon>Nitrospinaceae</taxon>
        <taxon>Nitrospina</taxon>
    </lineage>
</organism>
<keyword evidence="7" id="KW-0406">Ion transport</keyword>
<reference evidence="12 13" key="1">
    <citation type="submission" date="2022-09" db="EMBL/GenBank/DDBJ databases">
        <authorList>
            <person name="Kop L."/>
        </authorList>
    </citation>
    <scope>NUCLEOTIDE SEQUENCE [LARGE SCALE GENOMIC DNA]</scope>
    <source>
        <strain evidence="12 13">347</strain>
    </source>
</reference>